<evidence type="ECO:0000313" key="2">
    <source>
        <dbReference type="Proteomes" id="UP000789860"/>
    </source>
</evidence>
<proteinExistence type="predicted"/>
<accession>A0ACA9PBY8</accession>
<reference evidence="1" key="1">
    <citation type="submission" date="2021-06" db="EMBL/GenBank/DDBJ databases">
        <authorList>
            <person name="Kallberg Y."/>
            <person name="Tangrot J."/>
            <person name="Rosling A."/>
        </authorList>
    </citation>
    <scope>NUCLEOTIDE SEQUENCE</scope>
    <source>
        <strain evidence="1">AU212A</strain>
    </source>
</reference>
<evidence type="ECO:0000313" key="1">
    <source>
        <dbReference type="EMBL" id="CAG8700348.1"/>
    </source>
</evidence>
<protein>
    <submittedName>
        <fullName evidence="1">273_t:CDS:1</fullName>
    </submittedName>
</protein>
<name>A0ACA9PBY8_9GLOM</name>
<organism evidence="1 2">
    <name type="scientific">Scutellospora calospora</name>
    <dbReference type="NCBI Taxonomy" id="85575"/>
    <lineage>
        <taxon>Eukaryota</taxon>
        <taxon>Fungi</taxon>
        <taxon>Fungi incertae sedis</taxon>
        <taxon>Mucoromycota</taxon>
        <taxon>Glomeromycotina</taxon>
        <taxon>Glomeromycetes</taxon>
        <taxon>Diversisporales</taxon>
        <taxon>Gigasporaceae</taxon>
        <taxon>Scutellospora</taxon>
    </lineage>
</organism>
<dbReference type="Proteomes" id="UP000789860">
    <property type="component" value="Unassembled WGS sequence"/>
</dbReference>
<comment type="caution">
    <text evidence="1">The sequence shown here is derived from an EMBL/GenBank/DDBJ whole genome shotgun (WGS) entry which is preliminary data.</text>
</comment>
<feature type="non-terminal residue" evidence="1">
    <location>
        <position position="1"/>
    </location>
</feature>
<gene>
    <name evidence="1" type="ORF">SCALOS_LOCUS10471</name>
</gene>
<keyword evidence="2" id="KW-1185">Reference proteome</keyword>
<sequence>TCNLDRYSIAYFFHAGADVKLDNIPSKLIPQDDNNTKCITAGEHLQNKLDVTYRKIY</sequence>
<dbReference type="EMBL" id="CAJVPM010039272">
    <property type="protein sequence ID" value="CAG8700348.1"/>
    <property type="molecule type" value="Genomic_DNA"/>
</dbReference>